<feature type="transmembrane region" description="Helical" evidence="5">
    <location>
        <begin position="14"/>
        <end position="32"/>
    </location>
</feature>
<protein>
    <recommendedName>
        <fullName evidence="5">Sec-independent protein translocase protein TatC</fullName>
    </recommendedName>
</protein>
<comment type="similarity">
    <text evidence="5">Belongs to the TatC family.</text>
</comment>
<evidence type="ECO:0000256" key="2">
    <source>
        <dbReference type="ARBA" id="ARBA00022692"/>
    </source>
</evidence>
<dbReference type="PRINTS" id="PR01840">
    <property type="entry name" value="TATCFAMILY"/>
</dbReference>
<feature type="transmembrane region" description="Helical" evidence="5">
    <location>
        <begin position="189"/>
        <end position="207"/>
    </location>
</feature>
<keyword evidence="5" id="KW-0811">Translocation</keyword>
<dbReference type="AlphaFoldDB" id="A0A450YXU5"/>
<organism evidence="6">
    <name type="scientific">Candidatus Kentrum sp. TC</name>
    <dbReference type="NCBI Taxonomy" id="2126339"/>
    <lineage>
        <taxon>Bacteria</taxon>
        <taxon>Pseudomonadati</taxon>
        <taxon>Pseudomonadota</taxon>
        <taxon>Gammaproteobacteria</taxon>
        <taxon>Candidatus Kentrum</taxon>
    </lineage>
</organism>
<dbReference type="EMBL" id="CAADFW010000041">
    <property type="protein sequence ID" value="VFK60117.1"/>
    <property type="molecule type" value="Genomic_DNA"/>
</dbReference>
<keyword evidence="2 5" id="KW-0812">Transmembrane</keyword>
<dbReference type="EMBL" id="CAADFS010000031">
    <property type="protein sequence ID" value="VFK46411.1"/>
    <property type="molecule type" value="Genomic_DNA"/>
</dbReference>
<keyword evidence="3 5" id="KW-1133">Transmembrane helix</keyword>
<dbReference type="Pfam" id="PF00902">
    <property type="entry name" value="TatC"/>
    <property type="match status" value="1"/>
</dbReference>
<comment type="subcellular location">
    <subcellularLocation>
        <location evidence="5">Cell membrane</location>
        <topology evidence="5">Multi-pass membrane protein</topology>
    </subcellularLocation>
    <subcellularLocation>
        <location evidence="1">Membrane</location>
        <topology evidence="1">Multi-pass membrane protein</topology>
    </subcellularLocation>
</comment>
<dbReference type="GO" id="GO:0043953">
    <property type="term" value="P:protein transport by the Tat complex"/>
    <property type="evidence" value="ECO:0007669"/>
    <property type="project" value="UniProtKB-UniRule"/>
</dbReference>
<comment type="caution">
    <text evidence="5">Lacks conserved residue(s) required for the propagation of feature annotation.</text>
</comment>
<comment type="subunit">
    <text evidence="5">The Tat system comprises two distinct complexes: a TatABC complex, containing multiple copies of TatA, TatB and TatC subunits, and a separate TatA complex, containing only TatA subunits. Substrates initially bind to the TatABC complex, which probably triggers association of the separate TatA complex to form the active translocon.</text>
</comment>
<evidence type="ECO:0000313" key="6">
    <source>
        <dbReference type="EMBL" id="VFK46411.1"/>
    </source>
</evidence>
<dbReference type="PANTHER" id="PTHR30371">
    <property type="entry name" value="SEC-INDEPENDENT PROTEIN TRANSLOCASE PROTEIN TATC"/>
    <property type="match status" value="1"/>
</dbReference>
<evidence type="ECO:0000256" key="1">
    <source>
        <dbReference type="ARBA" id="ARBA00004141"/>
    </source>
</evidence>
<reference evidence="6" key="1">
    <citation type="submission" date="2019-02" db="EMBL/GenBank/DDBJ databases">
        <authorList>
            <person name="Gruber-Vodicka R. H."/>
            <person name="Seah K. B. B."/>
        </authorList>
    </citation>
    <scope>NUCLEOTIDE SEQUENCE</scope>
    <source>
        <strain evidence="6">BECK_BZ123</strain>
        <strain evidence="7">BECK_BZ126</strain>
    </source>
</reference>
<proteinExistence type="inferred from homology"/>
<keyword evidence="4 5" id="KW-0472">Membrane</keyword>
<dbReference type="InterPro" id="IPR019820">
    <property type="entry name" value="Sec-indep_translocase_CS"/>
</dbReference>
<keyword evidence="5" id="KW-0813">Transport</keyword>
<dbReference type="GO" id="GO:0009977">
    <property type="term" value="F:proton motive force dependent protein transmembrane transporter activity"/>
    <property type="evidence" value="ECO:0007669"/>
    <property type="project" value="TreeGrafter"/>
</dbReference>
<keyword evidence="5" id="KW-0653">Protein transport</keyword>
<dbReference type="PANTHER" id="PTHR30371:SF0">
    <property type="entry name" value="SEC-INDEPENDENT PROTEIN TRANSLOCASE PROTEIN TATC, CHLOROPLASTIC-RELATED"/>
    <property type="match status" value="1"/>
</dbReference>
<evidence type="ECO:0000313" key="7">
    <source>
        <dbReference type="EMBL" id="VFK60117.1"/>
    </source>
</evidence>
<sequence length="278" mass="30946">MPFLFHLIELRNRLLRALVAVIVVLLALIPFANDLYEWLAAPLLEYLPQGTSMIATEVASPFFAPFKLAIVTAIFITMPLIVYQLWAFIAPGLYKKEKKLAYPLVITSTLLFYLGAAFAYFAVFPLVFGFFTSIAPEGVEVATDISKYLDFVLKLFFAFGMAFEIPVATILLVSSGFTTPDALASKRPYVIVVAFIIGMLLTPPDVISQTLLALPMWILFELGILFSRVYTVGQEGPLDQSPERHRYKPISDEELDHAMGEGLSDALGDTDPRHAKDR</sequence>
<evidence type="ECO:0000256" key="3">
    <source>
        <dbReference type="ARBA" id="ARBA00022989"/>
    </source>
</evidence>
<dbReference type="HAMAP" id="MF_00902">
    <property type="entry name" value="TatC"/>
    <property type="match status" value="1"/>
</dbReference>
<name>A0A450YXU5_9GAMM</name>
<evidence type="ECO:0000256" key="5">
    <source>
        <dbReference type="HAMAP-Rule" id="MF_00902"/>
    </source>
</evidence>
<dbReference type="GO" id="GO:0033281">
    <property type="term" value="C:TAT protein transport complex"/>
    <property type="evidence" value="ECO:0007669"/>
    <property type="project" value="UniProtKB-UniRule"/>
</dbReference>
<dbReference type="GO" id="GO:0065002">
    <property type="term" value="P:intracellular protein transmembrane transport"/>
    <property type="evidence" value="ECO:0007669"/>
    <property type="project" value="TreeGrafter"/>
</dbReference>
<feature type="transmembrane region" description="Helical" evidence="5">
    <location>
        <begin position="155"/>
        <end position="177"/>
    </location>
</feature>
<dbReference type="InterPro" id="IPR002033">
    <property type="entry name" value="TatC"/>
</dbReference>
<accession>A0A450YXU5</accession>
<gene>
    <name evidence="5" type="primary">tatC</name>
    <name evidence="6" type="ORF">BECKTC1821D_GA0114238_10318</name>
    <name evidence="7" type="ORF">BECKTC1821F_GA0114240_10419</name>
</gene>
<comment type="function">
    <text evidence="5">Part of the twin-arginine translocation (Tat) system that transports large folded proteins containing a characteristic twin-arginine motif in their signal peptide across membranes. Together with TatB, TatC is part of a receptor directly interacting with Tat signal peptides.</text>
</comment>
<feature type="transmembrane region" description="Helical" evidence="5">
    <location>
        <begin position="68"/>
        <end position="89"/>
    </location>
</feature>
<keyword evidence="5" id="KW-1003">Cell membrane</keyword>
<dbReference type="PROSITE" id="PS01218">
    <property type="entry name" value="TATC"/>
    <property type="match status" value="1"/>
</dbReference>
<dbReference type="NCBIfam" id="TIGR00945">
    <property type="entry name" value="tatC"/>
    <property type="match status" value="1"/>
</dbReference>
<evidence type="ECO:0000256" key="4">
    <source>
        <dbReference type="ARBA" id="ARBA00023136"/>
    </source>
</evidence>
<feature type="transmembrane region" description="Helical" evidence="5">
    <location>
        <begin position="110"/>
        <end position="135"/>
    </location>
</feature>